<proteinExistence type="inferred from homology"/>
<evidence type="ECO:0000313" key="8">
    <source>
        <dbReference type="EMBL" id="SEI79500.1"/>
    </source>
</evidence>
<dbReference type="InterPro" id="IPR004556">
    <property type="entry name" value="HemK-like"/>
</dbReference>
<dbReference type="InterPro" id="IPR019874">
    <property type="entry name" value="RF_methyltr_PrmC"/>
</dbReference>
<dbReference type="EC" id="2.1.1.297" evidence="5"/>
<dbReference type="PANTHER" id="PTHR18895:SF74">
    <property type="entry name" value="MTRF1L RELEASE FACTOR GLUTAMINE METHYLTRANSFERASE"/>
    <property type="match status" value="1"/>
</dbReference>
<sequence length="289" mass="32120">MAIKNEVWTIGSIIKWTEQYFRDKGVDSPRLDAEVLLSHVLKKERIYLYIHFDEPLEAAELASFREMVKKRVQRIPVAYIVGAREFMGLTFAVSPMVLIPRPDTEILVEAVIERFKDKAQIKFVDIGTGSGAIVLSLLHYLPMACAAAVDISQDALTVAAENAETLLVKDRVEFYLGDVYAPLTAEKFDAIISNPPYIPDDDIAELEPEVRDFEPYGALAGGMDGLDFYRRLIVGGSERLKDGGFMAFEVGINQAGTVAALAKSIPELGKTEILKDYAGIERVVILYKK</sequence>
<evidence type="ECO:0000256" key="5">
    <source>
        <dbReference type="HAMAP-Rule" id="MF_02126"/>
    </source>
</evidence>
<feature type="binding site" evidence="5">
    <location>
        <begin position="127"/>
        <end position="131"/>
    </location>
    <ligand>
        <name>S-adenosyl-L-methionine</name>
        <dbReference type="ChEBI" id="CHEBI:59789"/>
    </ligand>
</feature>
<dbReference type="Proteomes" id="UP000199662">
    <property type="component" value="Unassembled WGS sequence"/>
</dbReference>
<name>A0A1H6TTC8_9FIRM</name>
<dbReference type="InterPro" id="IPR029063">
    <property type="entry name" value="SAM-dependent_MTases_sf"/>
</dbReference>
<keyword evidence="9" id="KW-1185">Reference proteome</keyword>
<dbReference type="Gene3D" id="1.10.8.10">
    <property type="entry name" value="DNA helicase RuvA subunit, C-terminal domain"/>
    <property type="match status" value="1"/>
</dbReference>
<keyword evidence="1 5" id="KW-0489">Methyltransferase</keyword>
<dbReference type="PANTHER" id="PTHR18895">
    <property type="entry name" value="HEMK METHYLTRANSFERASE"/>
    <property type="match status" value="1"/>
</dbReference>
<comment type="caution">
    <text evidence="5">Lacks conserved residue(s) required for the propagation of feature annotation.</text>
</comment>
<evidence type="ECO:0000256" key="3">
    <source>
        <dbReference type="ARBA" id="ARBA00022691"/>
    </source>
</evidence>
<comment type="catalytic activity">
    <reaction evidence="4 5">
        <text>L-glutaminyl-[peptide chain release factor] + S-adenosyl-L-methionine = N(5)-methyl-L-glutaminyl-[peptide chain release factor] + S-adenosyl-L-homocysteine + H(+)</text>
        <dbReference type="Rhea" id="RHEA:42896"/>
        <dbReference type="Rhea" id="RHEA-COMP:10271"/>
        <dbReference type="Rhea" id="RHEA-COMP:10272"/>
        <dbReference type="ChEBI" id="CHEBI:15378"/>
        <dbReference type="ChEBI" id="CHEBI:30011"/>
        <dbReference type="ChEBI" id="CHEBI:57856"/>
        <dbReference type="ChEBI" id="CHEBI:59789"/>
        <dbReference type="ChEBI" id="CHEBI:61891"/>
        <dbReference type="EC" id="2.1.1.297"/>
    </reaction>
</comment>
<dbReference type="CDD" id="cd02440">
    <property type="entry name" value="AdoMet_MTases"/>
    <property type="match status" value="1"/>
</dbReference>
<dbReference type="AlphaFoldDB" id="A0A1H6TTC8"/>
<dbReference type="STRING" id="84035.SAMN05660742_10170"/>
<dbReference type="GO" id="GO:0032259">
    <property type="term" value="P:methylation"/>
    <property type="evidence" value="ECO:0007669"/>
    <property type="project" value="UniProtKB-KW"/>
</dbReference>
<dbReference type="Pfam" id="PF17827">
    <property type="entry name" value="PrmC_N"/>
    <property type="match status" value="1"/>
</dbReference>
<keyword evidence="2 5" id="KW-0808">Transferase</keyword>
<evidence type="ECO:0000256" key="2">
    <source>
        <dbReference type="ARBA" id="ARBA00022679"/>
    </source>
</evidence>
<dbReference type="InterPro" id="IPR007848">
    <property type="entry name" value="Small_mtfrase_dom"/>
</dbReference>
<dbReference type="RefSeq" id="WP_091828315.1">
    <property type="nucleotide sequence ID" value="NZ_FNZK01000001.1"/>
</dbReference>
<gene>
    <name evidence="5" type="primary">prmC</name>
    <name evidence="8" type="ORF">SAMN05660742_10170</name>
</gene>
<dbReference type="InterPro" id="IPR002052">
    <property type="entry name" value="DNA_methylase_N6_adenine_CS"/>
</dbReference>
<dbReference type="Gene3D" id="3.40.50.150">
    <property type="entry name" value="Vaccinia Virus protein VP39"/>
    <property type="match status" value="1"/>
</dbReference>
<dbReference type="Pfam" id="PF05175">
    <property type="entry name" value="MTS"/>
    <property type="match status" value="1"/>
</dbReference>
<dbReference type="EMBL" id="FNZK01000001">
    <property type="protein sequence ID" value="SEI79500.1"/>
    <property type="molecule type" value="Genomic_DNA"/>
</dbReference>
<keyword evidence="3 5" id="KW-0949">S-adenosyl-L-methionine</keyword>
<evidence type="ECO:0000256" key="4">
    <source>
        <dbReference type="ARBA" id="ARBA00048391"/>
    </source>
</evidence>
<evidence type="ECO:0000256" key="1">
    <source>
        <dbReference type="ARBA" id="ARBA00022603"/>
    </source>
</evidence>
<dbReference type="GO" id="GO:0003676">
    <property type="term" value="F:nucleic acid binding"/>
    <property type="evidence" value="ECO:0007669"/>
    <property type="project" value="InterPro"/>
</dbReference>
<feature type="binding site" evidence="5">
    <location>
        <position position="150"/>
    </location>
    <ligand>
        <name>S-adenosyl-L-methionine</name>
        <dbReference type="ChEBI" id="CHEBI:59789"/>
    </ligand>
</feature>
<reference evidence="8 9" key="1">
    <citation type="submission" date="2016-10" db="EMBL/GenBank/DDBJ databases">
        <authorList>
            <person name="de Groot N.N."/>
        </authorList>
    </citation>
    <scope>NUCLEOTIDE SEQUENCE [LARGE SCALE GENOMIC DNA]</scope>
    <source>
        <strain evidence="8 9">DSM 2179</strain>
    </source>
</reference>
<dbReference type="SUPFAM" id="SSF53335">
    <property type="entry name" value="S-adenosyl-L-methionine-dependent methyltransferases"/>
    <property type="match status" value="1"/>
</dbReference>
<dbReference type="NCBIfam" id="TIGR00536">
    <property type="entry name" value="hemK_fam"/>
    <property type="match status" value="1"/>
</dbReference>
<comment type="function">
    <text evidence="5">Methylates the class 1 translation termination release factors RF1/PrfA and RF2/PrfB on the glutamine residue of the universally conserved GGQ motif.</text>
</comment>
<evidence type="ECO:0000259" key="6">
    <source>
        <dbReference type="Pfam" id="PF05175"/>
    </source>
</evidence>
<protein>
    <recommendedName>
        <fullName evidence="5">Release factor glutamine methyltransferase</fullName>
        <shortName evidence="5">RF MTase</shortName>
        <ecNumber evidence="5">2.1.1.297</ecNumber>
    </recommendedName>
    <alternativeName>
        <fullName evidence="5">N5-glutamine methyltransferase PrmC</fullName>
    </alternativeName>
    <alternativeName>
        <fullName evidence="5">Protein-(glutamine-N5) MTase PrmC</fullName>
    </alternativeName>
    <alternativeName>
        <fullName evidence="5">Protein-glutamine N-methyltransferase PrmC</fullName>
    </alternativeName>
</protein>
<accession>A0A1H6TTC8</accession>
<organism evidence="8 9">
    <name type="scientific">Propionispira arboris</name>
    <dbReference type="NCBI Taxonomy" id="84035"/>
    <lineage>
        <taxon>Bacteria</taxon>
        <taxon>Bacillati</taxon>
        <taxon>Bacillota</taxon>
        <taxon>Negativicutes</taxon>
        <taxon>Selenomonadales</taxon>
        <taxon>Selenomonadaceae</taxon>
        <taxon>Propionispira</taxon>
    </lineage>
</organism>
<comment type="similarity">
    <text evidence="5">Belongs to the protein N5-glutamine methyltransferase family. PrmC subfamily.</text>
</comment>
<dbReference type="InterPro" id="IPR040758">
    <property type="entry name" value="PrmC_N"/>
</dbReference>
<dbReference type="InterPro" id="IPR050320">
    <property type="entry name" value="N5-glutamine_MTase"/>
</dbReference>
<feature type="binding site" evidence="5">
    <location>
        <position position="194"/>
    </location>
    <ligand>
        <name>S-adenosyl-L-methionine</name>
        <dbReference type="ChEBI" id="CHEBI:59789"/>
    </ligand>
</feature>
<dbReference type="NCBIfam" id="TIGR03534">
    <property type="entry name" value="RF_mod_PrmC"/>
    <property type="match status" value="1"/>
</dbReference>
<dbReference type="PROSITE" id="PS00092">
    <property type="entry name" value="N6_MTASE"/>
    <property type="match status" value="1"/>
</dbReference>
<evidence type="ECO:0000313" key="9">
    <source>
        <dbReference type="Proteomes" id="UP000199662"/>
    </source>
</evidence>
<dbReference type="HAMAP" id="MF_02126">
    <property type="entry name" value="RF_methyltr_PrmC"/>
    <property type="match status" value="1"/>
</dbReference>
<evidence type="ECO:0000259" key="7">
    <source>
        <dbReference type="Pfam" id="PF17827"/>
    </source>
</evidence>
<dbReference type="GO" id="GO:0102559">
    <property type="term" value="F:peptide chain release factor N(5)-glutamine methyltransferase activity"/>
    <property type="evidence" value="ECO:0007669"/>
    <property type="project" value="UniProtKB-EC"/>
</dbReference>
<feature type="domain" description="Methyltransferase small" evidence="6">
    <location>
        <begin position="111"/>
        <end position="198"/>
    </location>
</feature>
<feature type="binding site" evidence="5">
    <location>
        <begin position="194"/>
        <end position="197"/>
    </location>
    <ligand>
        <name>substrate</name>
    </ligand>
</feature>
<feature type="domain" description="Release factor glutamine methyltransferase N-terminal" evidence="7">
    <location>
        <begin position="13"/>
        <end position="82"/>
    </location>
</feature>